<dbReference type="InParanoid" id="A0A3Q7HKL1"/>
<evidence type="ECO:0000313" key="2">
    <source>
        <dbReference type="Proteomes" id="UP000004994"/>
    </source>
</evidence>
<keyword evidence="2" id="KW-1185">Reference proteome</keyword>
<reference evidence="1" key="2">
    <citation type="submission" date="2019-01" db="UniProtKB">
        <authorList>
            <consortium name="EnsemblPlants"/>
        </authorList>
    </citation>
    <scope>IDENTIFICATION</scope>
    <source>
        <strain evidence="1">cv. Heinz 1706</strain>
    </source>
</reference>
<dbReference type="Gramene" id="Solyc08g036625.1.1">
    <property type="protein sequence ID" value="Solyc08g036625.1.1"/>
    <property type="gene ID" value="Solyc08g036625.1"/>
</dbReference>
<reference evidence="1" key="1">
    <citation type="journal article" date="2012" name="Nature">
        <title>The tomato genome sequence provides insights into fleshy fruit evolution.</title>
        <authorList>
            <consortium name="Tomato Genome Consortium"/>
        </authorList>
    </citation>
    <scope>NUCLEOTIDE SEQUENCE [LARGE SCALE GENOMIC DNA]</scope>
    <source>
        <strain evidence="1">cv. Heinz 1706</strain>
    </source>
</reference>
<dbReference type="GO" id="GO:0009611">
    <property type="term" value="P:response to wounding"/>
    <property type="evidence" value="ECO:0000318"/>
    <property type="project" value="GO_Central"/>
</dbReference>
<protein>
    <submittedName>
        <fullName evidence="1">Uncharacterized protein</fullName>
    </submittedName>
</protein>
<evidence type="ECO:0000313" key="1">
    <source>
        <dbReference type="EnsemblPlants" id="Solyc08g036625.1.1"/>
    </source>
</evidence>
<accession>A0A3Q7HKL1</accession>
<dbReference type="Proteomes" id="UP000004994">
    <property type="component" value="Chromosome 8"/>
</dbReference>
<dbReference type="AlphaFoldDB" id="A0A3Q7HKL1"/>
<proteinExistence type="predicted"/>
<name>A0A3Q7HKL1_SOLLC</name>
<dbReference type="GO" id="GO:0031347">
    <property type="term" value="P:regulation of defense response"/>
    <property type="evidence" value="ECO:0000318"/>
    <property type="project" value="GO_Central"/>
</dbReference>
<dbReference type="GO" id="GO:2000022">
    <property type="term" value="P:regulation of jasmonic acid mediated signaling pathway"/>
    <property type="evidence" value="ECO:0000318"/>
    <property type="project" value="GO_Central"/>
</dbReference>
<sequence>MENLWILMLLSFSSNLFVFSLKAKTIIYLASREIEEKTYKMSEPLLQPQTVKKSLQGFLQKRKK</sequence>
<dbReference type="EnsemblPlants" id="Solyc08g036625.1.1">
    <property type="protein sequence ID" value="Solyc08g036625.1.1"/>
    <property type="gene ID" value="Solyc08g036625.1"/>
</dbReference>
<organism evidence="1">
    <name type="scientific">Solanum lycopersicum</name>
    <name type="common">Tomato</name>
    <name type="synonym">Lycopersicon esculentum</name>
    <dbReference type="NCBI Taxonomy" id="4081"/>
    <lineage>
        <taxon>Eukaryota</taxon>
        <taxon>Viridiplantae</taxon>
        <taxon>Streptophyta</taxon>
        <taxon>Embryophyta</taxon>
        <taxon>Tracheophyta</taxon>
        <taxon>Spermatophyta</taxon>
        <taxon>Magnoliopsida</taxon>
        <taxon>eudicotyledons</taxon>
        <taxon>Gunneridae</taxon>
        <taxon>Pentapetalae</taxon>
        <taxon>asterids</taxon>
        <taxon>lamiids</taxon>
        <taxon>Solanales</taxon>
        <taxon>Solanaceae</taxon>
        <taxon>Solanoideae</taxon>
        <taxon>Solaneae</taxon>
        <taxon>Solanum</taxon>
        <taxon>Solanum subgen. Lycopersicon</taxon>
    </lineage>
</organism>
<dbReference type="GO" id="GO:0005634">
    <property type="term" value="C:nucleus"/>
    <property type="evidence" value="ECO:0000318"/>
    <property type="project" value="GO_Central"/>
</dbReference>